<comment type="caution">
    <text evidence="2">The sequence shown here is derived from an EMBL/GenBank/DDBJ whole genome shotgun (WGS) entry which is preliminary data.</text>
</comment>
<organism evidence="2 3">
    <name type="scientific">Steccherinum ochraceum</name>
    <dbReference type="NCBI Taxonomy" id="92696"/>
    <lineage>
        <taxon>Eukaryota</taxon>
        <taxon>Fungi</taxon>
        <taxon>Dikarya</taxon>
        <taxon>Basidiomycota</taxon>
        <taxon>Agaricomycotina</taxon>
        <taxon>Agaricomycetes</taxon>
        <taxon>Polyporales</taxon>
        <taxon>Steccherinaceae</taxon>
        <taxon>Steccherinum</taxon>
    </lineage>
</organism>
<reference evidence="2 3" key="1">
    <citation type="submission" date="2018-11" db="EMBL/GenBank/DDBJ databases">
        <title>Genome assembly of Steccherinum ochraceum LE-BIN_3174, the white-rot fungus of the Steccherinaceae family (The Residual Polyporoid clade, Polyporales, Basidiomycota).</title>
        <authorList>
            <person name="Fedorova T.V."/>
            <person name="Glazunova O.A."/>
            <person name="Landesman E.O."/>
            <person name="Moiseenko K.V."/>
            <person name="Psurtseva N.V."/>
            <person name="Savinova O.S."/>
            <person name="Shakhova N.V."/>
            <person name="Tyazhelova T.V."/>
            <person name="Vasina D.V."/>
        </authorList>
    </citation>
    <scope>NUCLEOTIDE SEQUENCE [LARGE SCALE GENOMIC DNA]</scope>
    <source>
        <strain evidence="2 3">LE-BIN_3174</strain>
    </source>
</reference>
<feature type="region of interest" description="Disordered" evidence="1">
    <location>
        <begin position="322"/>
        <end position="343"/>
    </location>
</feature>
<keyword evidence="3" id="KW-1185">Reference proteome</keyword>
<dbReference type="EMBL" id="RWJN01000451">
    <property type="protein sequence ID" value="TCD61567.1"/>
    <property type="molecule type" value="Genomic_DNA"/>
</dbReference>
<accession>A0A4V2MVA0</accession>
<evidence type="ECO:0000313" key="2">
    <source>
        <dbReference type="EMBL" id="TCD61567.1"/>
    </source>
</evidence>
<feature type="region of interest" description="Disordered" evidence="1">
    <location>
        <begin position="82"/>
        <end position="121"/>
    </location>
</feature>
<proteinExistence type="predicted"/>
<dbReference type="AlphaFoldDB" id="A0A4V2MVA0"/>
<dbReference type="Proteomes" id="UP000292702">
    <property type="component" value="Unassembled WGS sequence"/>
</dbReference>
<evidence type="ECO:0000256" key="1">
    <source>
        <dbReference type="SAM" id="MobiDB-lite"/>
    </source>
</evidence>
<feature type="compositionally biased region" description="Basic and acidic residues" evidence="1">
    <location>
        <begin position="83"/>
        <end position="97"/>
    </location>
</feature>
<gene>
    <name evidence="2" type="ORF">EIP91_008241</name>
</gene>
<evidence type="ECO:0000313" key="3">
    <source>
        <dbReference type="Proteomes" id="UP000292702"/>
    </source>
</evidence>
<name>A0A4V2MVA0_9APHY</name>
<protein>
    <submittedName>
        <fullName evidence="2">Uncharacterized protein</fullName>
    </submittedName>
</protein>
<dbReference type="OrthoDB" id="298344at2759"/>
<sequence>MTMRLALMNHLQRFRNGRCGDKVSRKEMEAIETGVNIPTGCGSLGSLSAVENRAYGWNAGLETMMNGYGGIVDEVEGDVEGDASFKTHSDDMREKQKSNGYVDRGPREYGAPTTSSTTAYQSSSVIKSFSRQLANSLLSQDEGYVESPDNPCQVHEKPWIQRLREPRLKIALWNVDGCSYRAESKIMEHAEFRELDITGELGLSILGTPKLLKNKVKQASPASVDHPNLLGPQPPFISEPNPIFGYSVSYPPASPSDAMQLLSHSNSLTLSLVADLELDERIALSGPRSLPLGRDAEGRVYYALTPSVSEYEAAKEAVTRKGSGKMKLKGKQGGFGVEERQEM</sequence>